<evidence type="ECO:0000256" key="7">
    <source>
        <dbReference type="PIRSR" id="PIRSR600715-1"/>
    </source>
</evidence>
<evidence type="ECO:0000256" key="3">
    <source>
        <dbReference type="ARBA" id="ARBA00022679"/>
    </source>
</evidence>
<feature type="transmembrane region" description="Helical" evidence="8">
    <location>
        <begin position="324"/>
        <end position="345"/>
    </location>
</feature>
<dbReference type="GO" id="GO:0009103">
    <property type="term" value="P:lipopolysaccharide biosynthetic process"/>
    <property type="evidence" value="ECO:0007669"/>
    <property type="project" value="TreeGrafter"/>
</dbReference>
<dbReference type="GO" id="GO:0005886">
    <property type="term" value="C:plasma membrane"/>
    <property type="evidence" value="ECO:0007669"/>
    <property type="project" value="UniProtKB-SubCell"/>
</dbReference>
<evidence type="ECO:0000256" key="1">
    <source>
        <dbReference type="ARBA" id="ARBA00004651"/>
    </source>
</evidence>
<comment type="caution">
    <text evidence="9">The sequence shown here is derived from an EMBL/GenBank/DDBJ whole genome shotgun (WGS) entry which is preliminary data.</text>
</comment>
<evidence type="ECO:0000256" key="5">
    <source>
        <dbReference type="ARBA" id="ARBA00022989"/>
    </source>
</evidence>
<organism evidence="9 10">
    <name type="scientific">Halobacteriovorax marinus</name>
    <dbReference type="NCBI Taxonomy" id="97084"/>
    <lineage>
        <taxon>Bacteria</taxon>
        <taxon>Pseudomonadati</taxon>
        <taxon>Bdellovibrionota</taxon>
        <taxon>Bacteriovoracia</taxon>
        <taxon>Bacteriovoracales</taxon>
        <taxon>Halobacteriovoraceae</taxon>
        <taxon>Halobacteriovorax</taxon>
    </lineage>
</organism>
<dbReference type="GO" id="GO:0046872">
    <property type="term" value="F:metal ion binding"/>
    <property type="evidence" value="ECO:0007669"/>
    <property type="project" value="UniProtKB-KW"/>
</dbReference>
<sequence>MILLNFIEQHSFFALSVVFLNLIILLIIYKAKKFKSENLRSVLYIPARKSKTDAVVLGGLALSISNLYVIQFFYSAGILGTFEKFSCLGYLLASFLVTIHGYLDDKFEIAPKVKLLSQLFAVITFSMFFVFVLPTKFIFIYIPIAIFWGFGTLNGSNLLDGLDTMSVKVSSIVFLTFCSIAYLYNIKIVLTLVPFFWCAILCFYVFNRAPAKIHLGEIGPNLLGTSYIFFSSLIYINSFNRVGNFNALILSILPLSIPMSELGVSFLRRLYFKKSPFKSDRLHLHHILTRERKYSSSKASTLAALTFLIPSIVAMIFLKSNPVLAYLLHGISIVLIYILTCFKFWKRDQILEQQESLKMGKALESKNIKLINSSMVDEFDIEVDDNEDGN</sequence>
<feature type="transmembrane region" description="Helical" evidence="8">
    <location>
        <begin position="138"/>
        <end position="158"/>
    </location>
</feature>
<comment type="subcellular location">
    <subcellularLocation>
        <location evidence="1">Cell membrane</location>
        <topology evidence="1">Multi-pass membrane protein</topology>
    </subcellularLocation>
</comment>
<feature type="transmembrane region" description="Helical" evidence="8">
    <location>
        <begin position="115"/>
        <end position="132"/>
    </location>
</feature>
<reference evidence="10" key="1">
    <citation type="journal article" date="2017" name="Proc. Natl. Acad. Sci. U.S.A.">
        <title>Simulation of Deepwater Horizon oil plume reveals substrate specialization within a complex community of hydrocarbon-degraders.</title>
        <authorList>
            <person name="Hu P."/>
            <person name="Dubinsky E.A."/>
            <person name="Probst A.J."/>
            <person name="Wang J."/>
            <person name="Sieber C.M.K."/>
            <person name="Tom L.M."/>
            <person name="Gardinali P."/>
            <person name="Banfield J.F."/>
            <person name="Atlas R.M."/>
            <person name="Andersen G.L."/>
        </authorList>
    </citation>
    <scope>NUCLEOTIDE SEQUENCE [LARGE SCALE GENOMIC DNA]</scope>
</reference>
<feature type="transmembrane region" description="Helical" evidence="8">
    <location>
        <begin position="52"/>
        <end position="73"/>
    </location>
</feature>
<evidence type="ECO:0000256" key="4">
    <source>
        <dbReference type="ARBA" id="ARBA00022692"/>
    </source>
</evidence>
<feature type="transmembrane region" description="Helical" evidence="8">
    <location>
        <begin position="12"/>
        <end position="31"/>
    </location>
</feature>
<evidence type="ECO:0000256" key="6">
    <source>
        <dbReference type="ARBA" id="ARBA00023136"/>
    </source>
</evidence>
<dbReference type="Pfam" id="PF00953">
    <property type="entry name" value="Glycos_transf_4"/>
    <property type="match status" value="1"/>
</dbReference>
<dbReference type="AlphaFoldDB" id="A0A1Y5FAQ2"/>
<comment type="cofactor">
    <cofactor evidence="7">
        <name>Mg(2+)</name>
        <dbReference type="ChEBI" id="CHEBI:18420"/>
    </cofactor>
</comment>
<proteinExistence type="predicted"/>
<feature type="transmembrane region" description="Helical" evidence="8">
    <location>
        <begin position="188"/>
        <end position="206"/>
    </location>
</feature>
<evidence type="ECO:0000313" key="10">
    <source>
        <dbReference type="Proteomes" id="UP000196531"/>
    </source>
</evidence>
<dbReference type="PANTHER" id="PTHR22926">
    <property type="entry name" value="PHOSPHO-N-ACETYLMURAMOYL-PENTAPEPTIDE-TRANSFERASE"/>
    <property type="match status" value="1"/>
</dbReference>
<protein>
    <submittedName>
        <fullName evidence="9">Uncharacterized protein</fullName>
    </submittedName>
</protein>
<dbReference type="GO" id="GO:0071555">
    <property type="term" value="P:cell wall organization"/>
    <property type="evidence" value="ECO:0007669"/>
    <property type="project" value="TreeGrafter"/>
</dbReference>
<keyword evidence="5 8" id="KW-1133">Transmembrane helix</keyword>
<feature type="binding site" evidence="7">
    <location>
        <position position="157"/>
    </location>
    <ligand>
        <name>Mg(2+)</name>
        <dbReference type="ChEBI" id="CHEBI:18420"/>
    </ligand>
</feature>
<evidence type="ECO:0000313" key="9">
    <source>
        <dbReference type="EMBL" id="OUR98691.1"/>
    </source>
</evidence>
<dbReference type="GO" id="GO:0044038">
    <property type="term" value="P:cell wall macromolecule biosynthetic process"/>
    <property type="evidence" value="ECO:0007669"/>
    <property type="project" value="TreeGrafter"/>
</dbReference>
<feature type="transmembrane region" description="Helical" evidence="8">
    <location>
        <begin position="165"/>
        <end position="182"/>
    </location>
</feature>
<dbReference type="EMBL" id="MAAO01000004">
    <property type="protein sequence ID" value="OUR98691.1"/>
    <property type="molecule type" value="Genomic_DNA"/>
</dbReference>
<keyword evidence="6 8" id="KW-0472">Membrane</keyword>
<evidence type="ECO:0000256" key="8">
    <source>
        <dbReference type="SAM" id="Phobius"/>
    </source>
</evidence>
<keyword evidence="7" id="KW-0479">Metal-binding</keyword>
<dbReference type="Proteomes" id="UP000196531">
    <property type="component" value="Unassembled WGS sequence"/>
</dbReference>
<feature type="transmembrane region" description="Helical" evidence="8">
    <location>
        <begin position="248"/>
        <end position="271"/>
    </location>
</feature>
<feature type="transmembrane region" description="Helical" evidence="8">
    <location>
        <begin position="299"/>
        <end position="318"/>
    </location>
</feature>
<name>A0A1Y5FAQ2_9BACT</name>
<evidence type="ECO:0000256" key="2">
    <source>
        <dbReference type="ARBA" id="ARBA00022475"/>
    </source>
</evidence>
<keyword evidence="7" id="KW-0460">Magnesium</keyword>
<keyword evidence="2" id="KW-1003">Cell membrane</keyword>
<gene>
    <name evidence="9" type="ORF">A9Q84_04565</name>
</gene>
<dbReference type="PANTHER" id="PTHR22926:SF3">
    <property type="entry name" value="UNDECAPRENYL-PHOSPHATE ALPHA-N-ACETYLGLUCOSAMINYL 1-PHOSPHATE TRANSFERASE"/>
    <property type="match status" value="1"/>
</dbReference>
<dbReference type="InterPro" id="IPR000715">
    <property type="entry name" value="Glycosyl_transferase_4"/>
</dbReference>
<keyword evidence="4 8" id="KW-0812">Transmembrane</keyword>
<dbReference type="GO" id="GO:0016780">
    <property type="term" value="F:phosphotransferase activity, for other substituted phosphate groups"/>
    <property type="evidence" value="ECO:0007669"/>
    <property type="project" value="InterPro"/>
</dbReference>
<keyword evidence="3" id="KW-0808">Transferase</keyword>
<dbReference type="CDD" id="cd06853">
    <property type="entry name" value="GT_WecA_like"/>
    <property type="match status" value="1"/>
</dbReference>
<feature type="transmembrane region" description="Helical" evidence="8">
    <location>
        <begin position="85"/>
        <end position="103"/>
    </location>
</feature>
<accession>A0A1Y5FAQ2</accession>
<feature type="transmembrane region" description="Helical" evidence="8">
    <location>
        <begin position="218"/>
        <end position="236"/>
    </location>
</feature>